<dbReference type="AlphaFoldDB" id="A0A194VBK1"/>
<dbReference type="OrthoDB" id="2431938at2759"/>
<comment type="similarity">
    <text evidence="2">Belongs to the paxM FAD-dependent monooxygenase family.</text>
</comment>
<evidence type="ECO:0000256" key="3">
    <source>
        <dbReference type="ARBA" id="ARBA00022630"/>
    </source>
</evidence>
<dbReference type="PRINTS" id="PR00420">
    <property type="entry name" value="RNGMNOXGNASE"/>
</dbReference>
<evidence type="ECO:0000313" key="7">
    <source>
        <dbReference type="EMBL" id="KUI61360.1"/>
    </source>
</evidence>
<dbReference type="STRING" id="694573.A0A194VBK1"/>
<gene>
    <name evidence="7" type="ORF">VP1G_08537</name>
</gene>
<dbReference type="PANTHER" id="PTHR47356">
    <property type="entry name" value="FAD-DEPENDENT MONOOXYGENASE ASQG-RELATED"/>
    <property type="match status" value="1"/>
</dbReference>
<dbReference type="InterPro" id="IPR036188">
    <property type="entry name" value="FAD/NAD-bd_sf"/>
</dbReference>
<keyword evidence="3" id="KW-0285">Flavoprotein</keyword>
<dbReference type="Gene3D" id="3.50.50.60">
    <property type="entry name" value="FAD/NAD(P)-binding domain"/>
    <property type="match status" value="1"/>
</dbReference>
<evidence type="ECO:0000313" key="8">
    <source>
        <dbReference type="Proteomes" id="UP000078576"/>
    </source>
</evidence>
<reference evidence="8" key="1">
    <citation type="submission" date="2014-12" db="EMBL/GenBank/DDBJ databases">
        <title>Genome Sequence of Valsa Canker Pathogens Uncovers a Specific Adaption of Colonization on Woody Bark.</title>
        <authorList>
            <person name="Yin Z."/>
            <person name="Liu H."/>
            <person name="Gao X."/>
            <person name="Li Z."/>
            <person name="Song N."/>
            <person name="Ke X."/>
            <person name="Dai Q."/>
            <person name="Wu Y."/>
            <person name="Sun Y."/>
            <person name="Xu J.-R."/>
            <person name="Kang Z.K."/>
            <person name="Wang L."/>
            <person name="Huang L."/>
        </authorList>
    </citation>
    <scope>NUCLEOTIDE SEQUENCE [LARGE SCALE GENOMIC DNA]</scope>
    <source>
        <strain evidence="8">SXYL134</strain>
    </source>
</reference>
<comment type="cofactor">
    <cofactor evidence="1">
        <name>FAD</name>
        <dbReference type="ChEBI" id="CHEBI:57692"/>
    </cofactor>
</comment>
<evidence type="ECO:0000256" key="2">
    <source>
        <dbReference type="ARBA" id="ARBA00007992"/>
    </source>
</evidence>
<dbReference type="GO" id="GO:0071949">
    <property type="term" value="F:FAD binding"/>
    <property type="evidence" value="ECO:0007669"/>
    <property type="project" value="InterPro"/>
</dbReference>
<organism evidence="7 8">
    <name type="scientific">Cytospora mali</name>
    <name type="common">Apple Valsa canker fungus</name>
    <name type="synonym">Valsa mali</name>
    <dbReference type="NCBI Taxonomy" id="578113"/>
    <lineage>
        <taxon>Eukaryota</taxon>
        <taxon>Fungi</taxon>
        <taxon>Dikarya</taxon>
        <taxon>Ascomycota</taxon>
        <taxon>Pezizomycotina</taxon>
        <taxon>Sordariomycetes</taxon>
        <taxon>Sordariomycetidae</taxon>
        <taxon>Diaporthales</taxon>
        <taxon>Cytosporaceae</taxon>
        <taxon>Cytospora</taxon>
    </lineage>
</organism>
<evidence type="ECO:0000256" key="4">
    <source>
        <dbReference type="ARBA" id="ARBA00022827"/>
    </source>
</evidence>
<keyword evidence="5" id="KW-0560">Oxidoreductase</keyword>
<feature type="domain" description="FAD-binding" evidence="6">
    <location>
        <begin position="14"/>
        <end position="353"/>
    </location>
</feature>
<dbReference type="PANTHER" id="PTHR47356:SF2">
    <property type="entry name" value="FAD-BINDING DOMAIN-CONTAINING PROTEIN-RELATED"/>
    <property type="match status" value="1"/>
</dbReference>
<dbReference type="InterPro" id="IPR002938">
    <property type="entry name" value="FAD-bd"/>
</dbReference>
<dbReference type="GO" id="GO:0004497">
    <property type="term" value="F:monooxygenase activity"/>
    <property type="evidence" value="ECO:0007669"/>
    <property type="project" value="InterPro"/>
</dbReference>
<evidence type="ECO:0000256" key="1">
    <source>
        <dbReference type="ARBA" id="ARBA00001974"/>
    </source>
</evidence>
<dbReference type="InterPro" id="IPR050562">
    <property type="entry name" value="FAD_mOase_fung"/>
</dbReference>
<keyword evidence="4" id="KW-0274">FAD</keyword>
<dbReference type="Pfam" id="PF01494">
    <property type="entry name" value="FAD_binding_3"/>
    <property type="match status" value="1"/>
</dbReference>
<keyword evidence="8" id="KW-1185">Reference proteome</keyword>
<dbReference type="SUPFAM" id="SSF51905">
    <property type="entry name" value="FAD/NAD(P)-binding domain"/>
    <property type="match status" value="1"/>
</dbReference>
<sequence length="440" mass="48700">MLSHEKPQPQRPFKVIIVGGSIAGLTLANALERAGIDYVLLEKREVAPNAGQGIFVLPCTSVVLEQLGIAKTLQELAIPLKQREHRDGNMNIFCSSDEFSRLYEKSQRPARFVDRFRFITSLYEGINDKSRIHSREGIVSFTETDHGVTVLTDQGNTYEGDILVGADGVHSETRRQIAAQDQDSKRSDILTKGFKTRYACLTALSYNHFAGDPKLPFLPDGLVVNTYHENEGIGTMCCVGTPGQLIWVVYIPVDQTSYPSPRFTQDDADAYVKKYGHLNVYPNCTISDIYESRIGATLVAMEENVLPTKWNSSGRVVMIGDAVHKATANLGMGGNLCVDDVCRLVNGLMPLLEQNPSPTTQELNKVFSDYESAARPRALFVNKASGIFCGFETMTSWYSGLMKWAYPWIPSSAKMMVFALFDSAAPKLNFLPVPVAKFEG</sequence>
<dbReference type="Proteomes" id="UP000078576">
    <property type="component" value="Unassembled WGS sequence"/>
</dbReference>
<name>A0A194VBK1_CYTMA</name>
<protein>
    <submittedName>
        <fullName evidence="7">Zeaxanthin epoxidase, chloroplastic</fullName>
    </submittedName>
</protein>
<evidence type="ECO:0000259" key="6">
    <source>
        <dbReference type="Pfam" id="PF01494"/>
    </source>
</evidence>
<accession>A0A194VBK1</accession>
<evidence type="ECO:0000256" key="5">
    <source>
        <dbReference type="ARBA" id="ARBA00023002"/>
    </source>
</evidence>
<proteinExistence type="inferred from homology"/>
<dbReference type="EMBL" id="KN714774">
    <property type="protein sequence ID" value="KUI61360.1"/>
    <property type="molecule type" value="Genomic_DNA"/>
</dbReference>